<evidence type="ECO:0000256" key="10">
    <source>
        <dbReference type="ARBA" id="ARBA00048103"/>
    </source>
</evidence>
<dbReference type="InterPro" id="IPR000121">
    <property type="entry name" value="PEP_util_C"/>
</dbReference>
<dbReference type="InterPro" id="IPR036637">
    <property type="entry name" value="Phosphohistidine_dom_sf"/>
</dbReference>
<comment type="caution">
    <text evidence="18">The sequence shown here is derived from an EMBL/GenBank/DDBJ whole genome shotgun (WGS) entry which is preliminary data.</text>
</comment>
<dbReference type="GO" id="GO:0050242">
    <property type="term" value="F:pyruvate, phosphate dikinase activity"/>
    <property type="evidence" value="ECO:0007669"/>
    <property type="project" value="UniProtKB-EC"/>
</dbReference>
<keyword evidence="7" id="KW-0418">Kinase</keyword>
<dbReference type="PANTHER" id="PTHR22931">
    <property type="entry name" value="PHOSPHOENOLPYRUVATE DIKINASE-RELATED"/>
    <property type="match status" value="1"/>
</dbReference>
<dbReference type="EMBL" id="CAID01000009">
    <property type="protein sequence ID" value="CEF99186.1"/>
    <property type="molecule type" value="Genomic_DNA"/>
</dbReference>
<evidence type="ECO:0000256" key="13">
    <source>
        <dbReference type="PIRSR" id="PIRSR000853-3"/>
    </source>
</evidence>
<sequence length="986" mass="107310">MRARAISTSASNARVGDGNFFSRSRDGRRAKTRARVGRGRGGRRIDFLERAPGMARRGRRRGRRARWPCAGASADGDGTSTAIFHFERGCAYGTKEMKDLLGSKGSGLAEMALLGLNVPAGFTISAACNERFAARGSTYVQSELWPDVLEAVSSLERTAKRTVFRSGCSLVGRAPLLLSVRSGAAASMPGMMDTVLNLGLSDACVAACVEAGFDERWVYDSYRRLLAMFGDVVEGIPKMDFEVALSQARSANEVRFDSELPAEALKKLCDEYKDIYVKHGKTFEQDPMNQLSKSILAVFSSWNNPRAVEYRDINRLSGLLGTAVNVQQMVFGNFNDNSGSGVCFSRNPADGTDKVYGEFLQKAQGEDVVSGVRTPMMISDLAGTQASAAEELNEVCKELEKDYKDMMDIEWTIEDGNLYILQCRVGKRTGTAAVRIATEMAAEGIITRDEALMQVNAKQIEQVLHPVFVIDETSAEYSGKIVAKGKPASPGAAVGAICFSAKEAKEMKAKGTPVILVREETCADDIGGMFAAEGILTARGGMTSHAAVVARGWGKPCVSGCGDIVFKNDREIRFGSSDKTFRSGNVISINGTTGEVLNASFPVAPSTIETFLPLKTFMQWVDQKRGIEIRANADTPEDADAAIRNGASGIGLVRTEHMFFSTTDRVHAIREFIMAQDETSSTIALEKLEKYHYEDFRGILKAAAGRKVTVRLIDPPLHEFLPSEKQLREGGAQEMSRYIGKSTHDIMEIAENMREHNPMLGLRGCRLGILRPSMSKMQVRAFAQAAIDLTSEGFPVTPSIMVPLVSTVDEFHNQRDLVWGVMKELAKENQQPPIRMEIGAMIETPRCALIAGDLARAGASFFSFGTNDLTQMTYGFSRDDSDAFIKPYIAKGLLRDDPFVTLDPVAVAELMDIAIHRARDIRNDIEVGVCGEHGGDPASLRTIDALDVDYASCSPSRVLVARLAAAQAACSRKEKVKTKPFAVTAA</sequence>
<feature type="binding site" evidence="12">
    <location>
        <position position="868"/>
    </location>
    <ligand>
        <name>substrate</name>
    </ligand>
</feature>
<dbReference type="InterPro" id="IPR023151">
    <property type="entry name" value="PEP_util_CS"/>
</dbReference>
<evidence type="ECO:0000256" key="12">
    <source>
        <dbReference type="PIRSR" id="PIRSR000853-2"/>
    </source>
</evidence>
<dbReference type="Proteomes" id="UP000009170">
    <property type="component" value="Unassembled WGS sequence"/>
</dbReference>
<dbReference type="Pfam" id="PF00391">
    <property type="entry name" value="PEP-utilizers"/>
    <property type="match status" value="1"/>
</dbReference>
<feature type="binding site" evidence="13">
    <location>
        <position position="868"/>
    </location>
    <ligand>
        <name>Mg(2+)</name>
        <dbReference type="ChEBI" id="CHEBI:18420"/>
    </ligand>
</feature>
<feature type="compositionally biased region" description="Polar residues" evidence="14">
    <location>
        <begin position="1"/>
        <end position="12"/>
    </location>
</feature>
<feature type="domain" description="Pyruvate phosphate dikinase AMP/ATP-binding" evidence="16">
    <location>
        <begin position="99"/>
        <end position="375"/>
    </location>
</feature>
<protein>
    <recommendedName>
        <fullName evidence="3">pyruvate, phosphate dikinase</fullName>
        <ecNumber evidence="3">2.7.9.1</ecNumber>
    </recommendedName>
</protein>
<dbReference type="InterPro" id="IPR018274">
    <property type="entry name" value="PEP_util_AS"/>
</dbReference>
<feature type="binding site" evidence="13">
    <location>
        <position position="843"/>
    </location>
    <ligand>
        <name>Mg(2+)</name>
        <dbReference type="ChEBI" id="CHEBI:18420"/>
    </ligand>
</feature>
<dbReference type="InParanoid" id="A0A090M4R6"/>
<keyword evidence="4" id="KW-0808">Transferase</keyword>
<keyword evidence="19" id="KW-1185">Reference proteome</keyword>
<dbReference type="Gene3D" id="1.10.189.10">
    <property type="entry name" value="Pyruvate Phosphate Dikinase, domain 2"/>
    <property type="match status" value="1"/>
</dbReference>
<feature type="binding site" evidence="12">
    <location>
        <position position="867"/>
    </location>
    <ligand>
        <name>substrate</name>
    </ligand>
</feature>
<dbReference type="PROSITE" id="PS00742">
    <property type="entry name" value="PEP_ENZYMES_2"/>
    <property type="match status" value="1"/>
</dbReference>
<evidence type="ECO:0000256" key="1">
    <source>
        <dbReference type="ARBA" id="ARBA00001946"/>
    </source>
</evidence>
<evidence type="ECO:0000313" key="18">
    <source>
        <dbReference type="EMBL" id="CEF99186.1"/>
    </source>
</evidence>
<dbReference type="PIRSF" id="PIRSF000853">
    <property type="entry name" value="PPDK"/>
    <property type="match status" value="1"/>
</dbReference>
<feature type="binding site" evidence="12">
    <location>
        <position position="843"/>
    </location>
    <ligand>
        <name>substrate</name>
    </ligand>
</feature>
<dbReference type="EC" id="2.7.9.1" evidence="3"/>
<evidence type="ECO:0000256" key="3">
    <source>
        <dbReference type="ARBA" id="ARBA00011994"/>
    </source>
</evidence>
<evidence type="ECO:0000256" key="4">
    <source>
        <dbReference type="ARBA" id="ARBA00022679"/>
    </source>
</evidence>
<feature type="domain" description="PEP-utilising enzyme mobile" evidence="15">
    <location>
        <begin position="513"/>
        <end position="594"/>
    </location>
</feature>
<name>A0A090M4R6_OSTTA</name>
<dbReference type="GO" id="GO:0016301">
    <property type="term" value="F:kinase activity"/>
    <property type="evidence" value="ECO:0007669"/>
    <property type="project" value="UniProtKB-KW"/>
</dbReference>
<evidence type="ECO:0000259" key="16">
    <source>
        <dbReference type="Pfam" id="PF01326"/>
    </source>
</evidence>
<dbReference type="Gene3D" id="1.20.80.30">
    <property type="match status" value="1"/>
</dbReference>
<evidence type="ECO:0000256" key="6">
    <source>
        <dbReference type="ARBA" id="ARBA00022741"/>
    </source>
</evidence>
<dbReference type="RefSeq" id="XP_003081368.2">
    <property type="nucleotide sequence ID" value="XM_003081320.2"/>
</dbReference>
<dbReference type="InterPro" id="IPR040442">
    <property type="entry name" value="Pyrv_kinase-like_dom_sf"/>
</dbReference>
<reference evidence="19" key="1">
    <citation type="journal article" date="2006" name="Proc. Natl. Acad. Sci. U.S.A.">
        <title>Genome analysis of the smallest free-living eukaryote Ostreococcus tauri unveils many unique features.</title>
        <authorList>
            <person name="Derelle E."/>
            <person name="Ferraz C."/>
            <person name="Rombauts S."/>
            <person name="Rouze P."/>
            <person name="Worden A.Z."/>
            <person name="Robbens S."/>
            <person name="Partensky F."/>
            <person name="Degroeve S."/>
            <person name="Echeynie S."/>
            <person name="Cooke R."/>
            <person name="Saeys Y."/>
            <person name="Wuyts J."/>
            <person name="Jabbari K."/>
            <person name="Bowler C."/>
            <person name="Panaud O."/>
            <person name="Piegu B."/>
            <person name="Ball S.G."/>
            <person name="Ral J.-P."/>
            <person name="Bouget F.-Y."/>
            <person name="Piganeau G."/>
            <person name="De Baets B."/>
            <person name="Picard A."/>
            <person name="Delseny M."/>
            <person name="Demaille J."/>
            <person name="Van de Peer Y."/>
            <person name="Moreau H."/>
        </authorList>
    </citation>
    <scope>NUCLEOTIDE SEQUENCE [LARGE SCALE GENOMIC DNA]</scope>
    <source>
        <strain evidence="19">OTTH 0595 / CCAP 157/2 / RCC745</strain>
    </source>
</reference>
<feature type="binding site" evidence="12">
    <location>
        <position position="866"/>
    </location>
    <ligand>
        <name>substrate</name>
    </ligand>
</feature>
<feature type="active site" description="Proton donor" evidence="11">
    <location>
        <position position="930"/>
    </location>
</feature>
<dbReference type="NCBIfam" id="TIGR01828">
    <property type="entry name" value="pyru_phos_dikin"/>
    <property type="match status" value="1"/>
</dbReference>
<evidence type="ECO:0000256" key="5">
    <source>
        <dbReference type="ARBA" id="ARBA00022723"/>
    </source>
</evidence>
<evidence type="ECO:0000313" key="19">
    <source>
        <dbReference type="Proteomes" id="UP000009170"/>
    </source>
</evidence>
<dbReference type="KEGG" id="ota:OT_ostta09g03765"/>
<dbReference type="Pfam" id="PF02896">
    <property type="entry name" value="PEP-utilizers_C"/>
    <property type="match status" value="1"/>
</dbReference>
<dbReference type="OrthoDB" id="10340769at2759"/>
<dbReference type="InterPro" id="IPR010121">
    <property type="entry name" value="Pyruvate_phosphate_dikinase"/>
</dbReference>
<comment type="cofactor">
    <cofactor evidence="1 13">
        <name>Mg(2+)</name>
        <dbReference type="ChEBI" id="CHEBI:18420"/>
    </cofactor>
</comment>
<evidence type="ECO:0000256" key="11">
    <source>
        <dbReference type="PIRSR" id="PIRSR000853-1"/>
    </source>
</evidence>
<reference evidence="18 19" key="2">
    <citation type="journal article" date="2014" name="BMC Genomics">
        <title>An improved genome of the model marine alga Ostreococcus tauri unfolds by assessing Illumina de novo assemblies.</title>
        <authorList>
            <person name="Blanc-Mathieu R."/>
            <person name="Verhelst B."/>
            <person name="Derelle E."/>
            <person name="Rombauts S."/>
            <person name="Bouget F.Y."/>
            <person name="Carre I."/>
            <person name="Chateau A."/>
            <person name="Eyre-Walker A."/>
            <person name="Grimsley N."/>
            <person name="Moreau H."/>
            <person name="Piegu B."/>
            <person name="Rivals E."/>
            <person name="Schackwitz W."/>
            <person name="Van de Peer Y."/>
            <person name="Piganeau G."/>
        </authorList>
    </citation>
    <scope>NUCLEOTIDE SEQUENCE [LARGE SCALE GENOMIC DNA]</scope>
    <source>
        <strain evidence="19">OTTH 0595 / CCAP 157/2 / RCC745</strain>
    </source>
</reference>
<evidence type="ECO:0000259" key="15">
    <source>
        <dbReference type="Pfam" id="PF00391"/>
    </source>
</evidence>
<dbReference type="Gene3D" id="3.30.470.20">
    <property type="entry name" value="ATP-grasp fold, B domain"/>
    <property type="match status" value="1"/>
</dbReference>
<feature type="domain" description="Pyruvate phosphate dikinase AMP/ATP-binding" evidence="16">
    <location>
        <begin position="388"/>
        <end position="442"/>
    </location>
</feature>
<proteinExistence type="inferred from homology"/>
<dbReference type="PANTHER" id="PTHR22931:SF9">
    <property type="entry name" value="PYRUVATE, PHOSPHATE DIKINASE 1, CHLOROPLASTIC"/>
    <property type="match status" value="1"/>
</dbReference>
<evidence type="ECO:0000256" key="2">
    <source>
        <dbReference type="ARBA" id="ARBA00007837"/>
    </source>
</evidence>
<dbReference type="SUPFAM" id="SSF51621">
    <property type="entry name" value="Phosphoenolpyruvate/pyruvate domain"/>
    <property type="match status" value="1"/>
</dbReference>
<dbReference type="Gene3D" id="3.30.1490.20">
    <property type="entry name" value="ATP-grasp fold, A domain"/>
    <property type="match status" value="1"/>
</dbReference>
<keyword evidence="5 13" id="KW-0479">Metal-binding</keyword>
<accession>A0A090M4R6</accession>
<keyword evidence="6" id="KW-0547">Nucleotide-binding</keyword>
<comment type="catalytic activity">
    <reaction evidence="10">
        <text>pyruvate + phosphate + ATP = phosphoenolpyruvate + AMP + diphosphate + H(+)</text>
        <dbReference type="Rhea" id="RHEA:10756"/>
        <dbReference type="ChEBI" id="CHEBI:15361"/>
        <dbReference type="ChEBI" id="CHEBI:15378"/>
        <dbReference type="ChEBI" id="CHEBI:30616"/>
        <dbReference type="ChEBI" id="CHEBI:33019"/>
        <dbReference type="ChEBI" id="CHEBI:43474"/>
        <dbReference type="ChEBI" id="CHEBI:58702"/>
        <dbReference type="ChEBI" id="CHEBI:456215"/>
        <dbReference type="EC" id="2.7.9.1"/>
    </reaction>
</comment>
<feature type="binding site" evidence="12">
    <location>
        <position position="865"/>
    </location>
    <ligand>
        <name>substrate</name>
    </ligand>
</feature>
<dbReference type="Pfam" id="PF01326">
    <property type="entry name" value="PPDK_N"/>
    <property type="match status" value="2"/>
</dbReference>
<evidence type="ECO:0000256" key="7">
    <source>
        <dbReference type="ARBA" id="ARBA00022777"/>
    </source>
</evidence>
<dbReference type="InterPro" id="IPR008279">
    <property type="entry name" value="PEP-util_enz_mobile_dom"/>
</dbReference>
<gene>
    <name evidence="18" type="ORF">OT_ostta09g03765</name>
</gene>
<feature type="domain" description="PEP-utilising enzyme C-terminal" evidence="17">
    <location>
        <begin position="614"/>
        <end position="969"/>
    </location>
</feature>
<dbReference type="GO" id="GO:0005524">
    <property type="term" value="F:ATP binding"/>
    <property type="evidence" value="ECO:0007669"/>
    <property type="project" value="UniProtKB-KW"/>
</dbReference>
<dbReference type="InterPro" id="IPR013815">
    <property type="entry name" value="ATP_grasp_subdomain_1"/>
</dbReference>
<dbReference type="InterPro" id="IPR002192">
    <property type="entry name" value="PPDK_AMP/ATP-bd"/>
</dbReference>
<organism evidence="18 19">
    <name type="scientific">Ostreococcus tauri</name>
    <name type="common">Marine green alga</name>
    <dbReference type="NCBI Taxonomy" id="70448"/>
    <lineage>
        <taxon>Eukaryota</taxon>
        <taxon>Viridiplantae</taxon>
        <taxon>Chlorophyta</taxon>
        <taxon>Mamiellophyceae</taxon>
        <taxon>Mamiellales</taxon>
        <taxon>Bathycoccaceae</taxon>
        <taxon>Ostreococcus</taxon>
    </lineage>
</organism>
<dbReference type="Gene3D" id="3.20.20.60">
    <property type="entry name" value="Phosphoenolpyruvate-binding domains"/>
    <property type="match status" value="1"/>
</dbReference>
<dbReference type="STRING" id="70448.A0A090M4R6"/>
<dbReference type="PROSITE" id="PS00370">
    <property type="entry name" value="PEP_ENZYMES_PHOS_SITE"/>
    <property type="match status" value="1"/>
</dbReference>
<feature type="binding site" evidence="12">
    <location>
        <position position="654"/>
    </location>
    <ligand>
        <name>substrate</name>
    </ligand>
</feature>
<feature type="region of interest" description="Disordered" evidence="14">
    <location>
        <begin position="1"/>
        <end position="38"/>
    </location>
</feature>
<feature type="active site" description="Tele-phosphohistidine intermediate" evidence="11">
    <location>
        <position position="545"/>
    </location>
</feature>
<comment type="similarity">
    <text evidence="2">Belongs to the PEP-utilizing enzyme family.</text>
</comment>
<evidence type="ECO:0000256" key="14">
    <source>
        <dbReference type="SAM" id="MobiDB-lite"/>
    </source>
</evidence>
<dbReference type="SUPFAM" id="SSF56059">
    <property type="entry name" value="Glutathione synthetase ATP-binding domain-like"/>
    <property type="match status" value="1"/>
</dbReference>
<dbReference type="GeneID" id="9831795"/>
<feature type="binding site" evidence="12">
    <location>
        <position position="711"/>
    </location>
    <ligand>
        <name>substrate</name>
    </ligand>
</feature>
<evidence type="ECO:0000259" key="17">
    <source>
        <dbReference type="Pfam" id="PF02896"/>
    </source>
</evidence>
<dbReference type="GO" id="GO:0046872">
    <property type="term" value="F:metal ion binding"/>
    <property type="evidence" value="ECO:0007669"/>
    <property type="project" value="UniProtKB-KW"/>
</dbReference>
<dbReference type="InterPro" id="IPR015813">
    <property type="entry name" value="Pyrv/PenolPyrv_kinase-like_dom"/>
</dbReference>
<evidence type="ECO:0000256" key="9">
    <source>
        <dbReference type="ARBA" id="ARBA00022842"/>
    </source>
</evidence>
<dbReference type="AlphaFoldDB" id="A0A090M4R6"/>
<dbReference type="Gene3D" id="3.50.30.10">
    <property type="entry name" value="Phosphohistidine domain"/>
    <property type="match status" value="1"/>
</dbReference>
<keyword evidence="8" id="KW-0067">ATP-binding</keyword>
<evidence type="ECO:0000256" key="8">
    <source>
        <dbReference type="ARBA" id="ARBA00022840"/>
    </source>
</evidence>
<dbReference type="SUPFAM" id="SSF52009">
    <property type="entry name" value="Phosphohistidine domain"/>
    <property type="match status" value="1"/>
</dbReference>
<keyword evidence="9 13" id="KW-0460">Magnesium</keyword>